<dbReference type="Pfam" id="PF02809">
    <property type="entry name" value="UIM"/>
    <property type="match status" value="2"/>
</dbReference>
<dbReference type="InterPro" id="IPR003903">
    <property type="entry name" value="UIM_dom"/>
</dbReference>
<organism evidence="2 3">
    <name type="scientific">Dreissena polymorpha</name>
    <name type="common">Zebra mussel</name>
    <name type="synonym">Mytilus polymorpha</name>
    <dbReference type="NCBI Taxonomy" id="45954"/>
    <lineage>
        <taxon>Eukaryota</taxon>
        <taxon>Metazoa</taxon>
        <taxon>Spiralia</taxon>
        <taxon>Lophotrochozoa</taxon>
        <taxon>Mollusca</taxon>
        <taxon>Bivalvia</taxon>
        <taxon>Autobranchia</taxon>
        <taxon>Heteroconchia</taxon>
        <taxon>Euheterodonta</taxon>
        <taxon>Imparidentia</taxon>
        <taxon>Neoheterodontei</taxon>
        <taxon>Myida</taxon>
        <taxon>Dreissenoidea</taxon>
        <taxon>Dreissenidae</taxon>
        <taxon>Dreissena</taxon>
    </lineage>
</organism>
<evidence type="ECO:0000313" key="3">
    <source>
        <dbReference type="Proteomes" id="UP000828390"/>
    </source>
</evidence>
<proteinExistence type="predicted"/>
<reference evidence="2" key="1">
    <citation type="journal article" date="2019" name="bioRxiv">
        <title>The Genome of the Zebra Mussel, Dreissena polymorpha: A Resource for Invasive Species Research.</title>
        <authorList>
            <person name="McCartney M.A."/>
            <person name="Auch B."/>
            <person name="Kono T."/>
            <person name="Mallez S."/>
            <person name="Zhang Y."/>
            <person name="Obille A."/>
            <person name="Becker A."/>
            <person name="Abrahante J.E."/>
            <person name="Garbe J."/>
            <person name="Badalamenti J.P."/>
            <person name="Herman A."/>
            <person name="Mangelson H."/>
            <person name="Liachko I."/>
            <person name="Sullivan S."/>
            <person name="Sone E.D."/>
            <person name="Koren S."/>
            <person name="Silverstein K.A.T."/>
            <person name="Beckman K.B."/>
            <person name="Gohl D.M."/>
        </authorList>
    </citation>
    <scope>NUCLEOTIDE SEQUENCE</scope>
    <source>
        <strain evidence="2">Duluth1</strain>
        <tissue evidence="2">Whole animal</tissue>
    </source>
</reference>
<dbReference type="Proteomes" id="UP000828390">
    <property type="component" value="Unassembled WGS sequence"/>
</dbReference>
<evidence type="ECO:0000256" key="1">
    <source>
        <dbReference type="SAM" id="MobiDB-lite"/>
    </source>
</evidence>
<dbReference type="Gene3D" id="6.10.300.40">
    <property type="match status" value="1"/>
</dbReference>
<feature type="region of interest" description="Disordered" evidence="1">
    <location>
        <begin position="1"/>
        <end position="21"/>
    </location>
</feature>
<name>A0A9D4BVF9_DREPO</name>
<gene>
    <name evidence="2" type="ORF">DPMN_066947</name>
</gene>
<accession>A0A9D4BVF9</accession>
<dbReference type="AlphaFoldDB" id="A0A9D4BVF9"/>
<protein>
    <submittedName>
        <fullName evidence="2">Uncharacterized protein</fullName>
    </submittedName>
</protein>
<reference evidence="2" key="2">
    <citation type="submission" date="2020-11" db="EMBL/GenBank/DDBJ databases">
        <authorList>
            <person name="McCartney M.A."/>
            <person name="Auch B."/>
            <person name="Kono T."/>
            <person name="Mallez S."/>
            <person name="Becker A."/>
            <person name="Gohl D.M."/>
            <person name="Silverstein K.A.T."/>
            <person name="Koren S."/>
            <person name="Bechman K.B."/>
            <person name="Herman A."/>
            <person name="Abrahante J.E."/>
            <person name="Garbe J."/>
        </authorList>
    </citation>
    <scope>NUCLEOTIDE SEQUENCE</scope>
    <source>
        <strain evidence="2">Duluth1</strain>
        <tissue evidence="2">Whole animal</tissue>
    </source>
</reference>
<comment type="caution">
    <text evidence="2">The sequence shown here is derived from an EMBL/GenBank/DDBJ whole genome shotgun (WGS) entry which is preliminary data.</text>
</comment>
<evidence type="ECO:0000313" key="2">
    <source>
        <dbReference type="EMBL" id="KAH3707538.1"/>
    </source>
</evidence>
<dbReference type="EMBL" id="JAIWYP010000014">
    <property type="protein sequence ID" value="KAH3707538.1"/>
    <property type="molecule type" value="Genomic_DNA"/>
</dbReference>
<sequence>MLEHAISMSMGPDQQTPSVPDFASMSEEDQIAYALQMSMSGRQESFCSFYGISEAVTAKVQQITILLQIVEFFSGHLGI</sequence>
<dbReference type="PROSITE" id="PS50330">
    <property type="entry name" value="UIM"/>
    <property type="match status" value="1"/>
</dbReference>
<keyword evidence="3" id="KW-1185">Reference proteome</keyword>